<name>A0A831SR42_PROAE</name>
<comment type="catalytic activity">
    <reaction evidence="3">
        <text>2'-deoxyribonucleotide-(2'-deoxyribose 5'-phosphate)-2'-deoxyribonucleotide-DNA = a 3'-end 2'-deoxyribonucleotide-(2,3-dehydro-2,3-deoxyribose 5'-phosphate)-DNA + a 5'-end 5'-phospho-2'-deoxyribonucleoside-DNA + H(+)</text>
        <dbReference type="Rhea" id="RHEA:66592"/>
        <dbReference type="Rhea" id="RHEA-COMP:13180"/>
        <dbReference type="Rhea" id="RHEA-COMP:16897"/>
        <dbReference type="Rhea" id="RHEA-COMP:17067"/>
        <dbReference type="ChEBI" id="CHEBI:15378"/>
        <dbReference type="ChEBI" id="CHEBI:136412"/>
        <dbReference type="ChEBI" id="CHEBI:157695"/>
        <dbReference type="ChEBI" id="CHEBI:167181"/>
        <dbReference type="EC" id="4.2.99.18"/>
    </reaction>
</comment>
<dbReference type="InterPro" id="IPR011257">
    <property type="entry name" value="DNA_glycosylase"/>
</dbReference>
<dbReference type="InterPro" id="IPR052054">
    <property type="entry name" value="Oxidative_DNA_repair_enzyme"/>
</dbReference>
<sequence length="283" mass="32742">MNTSSCQYISVIDNNCIIIEEIRNEKIRLSCSDPTINGKTPEVFFDWYFSTDILSEQCFPDSFPIDRREVWNLVQPCLSIRILRQDFFQVLVTFMCAQGIGMDLIRRQVEQISRNFGTEHWVEFNDEQLCAYSFPLPETLAQVKPEELKICTNNNCTRARNIILAARAVEAGVLDYTILFSPSLSLAEIRERLCKQPGIGYKIADCIMLFGLHRFDAFPIDTHVHQYLREWFHFPEALKSLTPKVYLELQRRASALFAPGLAGYAGHILFHCWRRNVKNLTSC</sequence>
<dbReference type="EC" id="4.2.99.18" evidence="2"/>
<dbReference type="PANTHER" id="PTHR10242">
    <property type="entry name" value="8-OXOGUANINE DNA GLYCOSYLASE"/>
    <property type="match status" value="1"/>
</dbReference>
<reference evidence="5" key="1">
    <citation type="journal article" date="2020" name="mSystems">
        <title>Genome- and Community-Level Interaction Insights into Carbon Utilization and Element Cycling Functions of Hydrothermarchaeota in Hydrothermal Sediment.</title>
        <authorList>
            <person name="Zhou Z."/>
            <person name="Liu Y."/>
            <person name="Xu W."/>
            <person name="Pan J."/>
            <person name="Luo Z.H."/>
            <person name="Li M."/>
        </authorList>
    </citation>
    <scope>NUCLEOTIDE SEQUENCE [LARGE SCALE GENOMIC DNA]</scope>
    <source>
        <strain evidence="5">SpSt-1181</strain>
    </source>
</reference>
<gene>
    <name evidence="5" type="ORF">ENN50_01305</name>
</gene>
<proteinExistence type="inferred from homology"/>
<dbReference type="InterPro" id="IPR003265">
    <property type="entry name" value="HhH-GPD_domain"/>
</dbReference>
<dbReference type="EMBL" id="DSBW01000028">
    <property type="protein sequence ID" value="HED30333.1"/>
    <property type="molecule type" value="Genomic_DNA"/>
</dbReference>
<protein>
    <recommendedName>
        <fullName evidence="2">DNA-(apurinic or apyrimidinic site) lyase</fullName>
        <ecNumber evidence="2">4.2.99.18</ecNumber>
    </recommendedName>
</protein>
<dbReference type="Gene3D" id="1.10.1670.10">
    <property type="entry name" value="Helix-hairpin-Helix base-excision DNA repair enzymes (C-terminal)"/>
    <property type="match status" value="1"/>
</dbReference>
<accession>A0A831SR42</accession>
<evidence type="ECO:0000256" key="2">
    <source>
        <dbReference type="ARBA" id="ARBA00012720"/>
    </source>
</evidence>
<comment type="caution">
    <text evidence="5">The sequence shown here is derived from an EMBL/GenBank/DDBJ whole genome shotgun (WGS) entry which is preliminary data.</text>
</comment>
<dbReference type="Proteomes" id="UP000886335">
    <property type="component" value="Unassembled WGS sequence"/>
</dbReference>
<evidence type="ECO:0000256" key="1">
    <source>
        <dbReference type="ARBA" id="ARBA00010679"/>
    </source>
</evidence>
<evidence type="ECO:0000313" key="5">
    <source>
        <dbReference type="EMBL" id="HED30333.1"/>
    </source>
</evidence>
<evidence type="ECO:0000259" key="4">
    <source>
        <dbReference type="SMART" id="SM00478"/>
    </source>
</evidence>
<organism evidence="5">
    <name type="scientific">Prosthecochloris aestuarii</name>
    <dbReference type="NCBI Taxonomy" id="1102"/>
    <lineage>
        <taxon>Bacteria</taxon>
        <taxon>Pseudomonadati</taxon>
        <taxon>Chlorobiota</taxon>
        <taxon>Chlorobiia</taxon>
        <taxon>Chlorobiales</taxon>
        <taxon>Chlorobiaceae</taxon>
        <taxon>Prosthecochloris</taxon>
    </lineage>
</organism>
<dbReference type="CDD" id="cd00056">
    <property type="entry name" value="ENDO3c"/>
    <property type="match status" value="1"/>
</dbReference>
<dbReference type="SUPFAM" id="SSF48150">
    <property type="entry name" value="DNA-glycosylase"/>
    <property type="match status" value="1"/>
</dbReference>
<comment type="similarity">
    <text evidence="1">Belongs to the type-1 OGG1 family.</text>
</comment>
<evidence type="ECO:0000256" key="3">
    <source>
        <dbReference type="ARBA" id="ARBA00044632"/>
    </source>
</evidence>
<feature type="domain" description="HhH-GPD" evidence="4">
    <location>
        <begin position="112"/>
        <end position="274"/>
    </location>
</feature>
<dbReference type="Gene3D" id="1.10.340.30">
    <property type="entry name" value="Hypothetical protein, domain 2"/>
    <property type="match status" value="1"/>
</dbReference>
<dbReference type="GO" id="GO:0140078">
    <property type="term" value="F:class I DNA-(apurinic or apyrimidinic site) endonuclease activity"/>
    <property type="evidence" value="ECO:0007669"/>
    <property type="project" value="UniProtKB-EC"/>
</dbReference>
<dbReference type="AlphaFoldDB" id="A0A831SR42"/>
<dbReference type="PANTHER" id="PTHR10242:SF2">
    <property type="entry name" value="N-GLYCOSYLASE_DNA LYASE"/>
    <property type="match status" value="1"/>
</dbReference>
<dbReference type="InterPro" id="IPR023170">
    <property type="entry name" value="HhH_base_excis_C"/>
</dbReference>
<dbReference type="SMART" id="SM00478">
    <property type="entry name" value="ENDO3c"/>
    <property type="match status" value="1"/>
</dbReference>
<dbReference type="GO" id="GO:0006284">
    <property type="term" value="P:base-excision repair"/>
    <property type="evidence" value="ECO:0007669"/>
    <property type="project" value="InterPro"/>
</dbReference>